<dbReference type="EMBL" id="MLAK01000574">
    <property type="protein sequence ID" value="OHT11984.1"/>
    <property type="molecule type" value="Genomic_DNA"/>
</dbReference>
<dbReference type="InterPro" id="IPR001841">
    <property type="entry name" value="Znf_RING"/>
</dbReference>
<dbReference type="AlphaFoldDB" id="A0A1J4KM22"/>
<evidence type="ECO:0000256" key="4">
    <source>
        <dbReference type="ARBA" id="ARBA00022771"/>
    </source>
</evidence>
<comment type="similarity">
    <text evidence="2">Belongs to the VPS11 family.</text>
</comment>
<dbReference type="Pfam" id="PF23356">
    <property type="entry name" value="TPR_PEP5_VPS11"/>
    <property type="match status" value="1"/>
</dbReference>
<dbReference type="Gene3D" id="3.30.40.10">
    <property type="entry name" value="Zinc/RING finger domain, C3HC4 (zinc finger)"/>
    <property type="match status" value="1"/>
</dbReference>
<dbReference type="RefSeq" id="XP_068365120.1">
    <property type="nucleotide sequence ID" value="XM_068500141.1"/>
</dbReference>
<organism evidence="10 11">
    <name type="scientific">Tritrichomonas foetus</name>
    <dbReference type="NCBI Taxonomy" id="1144522"/>
    <lineage>
        <taxon>Eukaryota</taxon>
        <taxon>Metamonada</taxon>
        <taxon>Parabasalia</taxon>
        <taxon>Tritrichomonadida</taxon>
        <taxon>Tritrichomonadidae</taxon>
        <taxon>Tritrichomonas</taxon>
    </lineage>
</organism>
<dbReference type="InterPro" id="IPR013083">
    <property type="entry name" value="Znf_RING/FYVE/PHD"/>
</dbReference>
<dbReference type="GO" id="GO:0048284">
    <property type="term" value="P:organelle fusion"/>
    <property type="evidence" value="ECO:0007669"/>
    <property type="project" value="TreeGrafter"/>
</dbReference>
<keyword evidence="11" id="KW-1185">Reference proteome</keyword>
<keyword evidence="5" id="KW-0862">Zinc</keyword>
<dbReference type="InterPro" id="IPR057308">
    <property type="entry name" value="CHCR_PEP5_VPS11"/>
</dbReference>
<evidence type="ECO:0000256" key="3">
    <source>
        <dbReference type="ARBA" id="ARBA00022723"/>
    </source>
</evidence>
<comment type="subcellular location">
    <subcellularLocation>
        <location evidence="1">Endomembrane system</location>
        <topology evidence="1">Peripheral membrane protein</topology>
    </subcellularLocation>
</comment>
<evidence type="ECO:0000256" key="7">
    <source>
        <dbReference type="PROSITE-ProRule" id="PRU00175"/>
    </source>
</evidence>
<keyword evidence="6" id="KW-0472">Membrane</keyword>
<dbReference type="PANTHER" id="PTHR23323">
    <property type="entry name" value="VACUOLAR PROTEIN SORTING-ASSOCIATED PROTEIN"/>
    <property type="match status" value="1"/>
</dbReference>
<protein>
    <recommendedName>
        <fullName evidence="9">RING-type domain-containing protein</fullName>
    </recommendedName>
</protein>
<proteinExistence type="inferred from homology"/>
<evidence type="ECO:0000256" key="1">
    <source>
        <dbReference type="ARBA" id="ARBA00004184"/>
    </source>
</evidence>
<evidence type="ECO:0000256" key="8">
    <source>
        <dbReference type="SAM" id="Coils"/>
    </source>
</evidence>
<dbReference type="GO" id="GO:0006904">
    <property type="term" value="P:vesicle docking involved in exocytosis"/>
    <property type="evidence" value="ECO:0007669"/>
    <property type="project" value="TreeGrafter"/>
</dbReference>
<dbReference type="Proteomes" id="UP000179807">
    <property type="component" value="Unassembled WGS sequence"/>
</dbReference>
<dbReference type="GeneID" id="94834845"/>
<dbReference type="GO" id="GO:0030897">
    <property type="term" value="C:HOPS complex"/>
    <property type="evidence" value="ECO:0007669"/>
    <property type="project" value="TreeGrafter"/>
</dbReference>
<keyword evidence="4 7" id="KW-0863">Zinc-finger</keyword>
<evidence type="ECO:0000313" key="11">
    <source>
        <dbReference type="Proteomes" id="UP000179807"/>
    </source>
</evidence>
<keyword evidence="8" id="KW-0175">Coiled coil</keyword>
<reference evidence="10" key="1">
    <citation type="submission" date="2016-10" db="EMBL/GenBank/DDBJ databases">
        <authorList>
            <person name="Benchimol M."/>
            <person name="Almeida L.G."/>
            <person name="Vasconcelos A.T."/>
            <person name="Perreira-Neves A."/>
            <person name="Rosa I.A."/>
            <person name="Tasca T."/>
            <person name="Bogo M.R."/>
            <person name="de Souza W."/>
        </authorList>
    </citation>
    <scope>NUCLEOTIDE SEQUENCE [LARGE SCALE GENOMIC DNA]</scope>
    <source>
        <strain evidence="10">K</strain>
    </source>
</reference>
<dbReference type="GO" id="GO:0007033">
    <property type="term" value="P:vacuole organization"/>
    <property type="evidence" value="ECO:0007669"/>
    <property type="project" value="TreeGrafter"/>
</dbReference>
<evidence type="ECO:0000256" key="5">
    <source>
        <dbReference type="ARBA" id="ARBA00022833"/>
    </source>
</evidence>
<dbReference type="GO" id="GO:0008270">
    <property type="term" value="F:zinc ion binding"/>
    <property type="evidence" value="ECO:0007669"/>
    <property type="project" value="UniProtKB-KW"/>
</dbReference>
<feature type="domain" description="RING-type" evidence="9">
    <location>
        <begin position="551"/>
        <end position="589"/>
    </location>
</feature>
<evidence type="ECO:0000256" key="2">
    <source>
        <dbReference type="ARBA" id="ARBA00007070"/>
    </source>
</evidence>
<dbReference type="GO" id="GO:0005768">
    <property type="term" value="C:endosome"/>
    <property type="evidence" value="ECO:0007669"/>
    <property type="project" value="TreeGrafter"/>
</dbReference>
<evidence type="ECO:0000313" key="10">
    <source>
        <dbReference type="EMBL" id="OHT11984.1"/>
    </source>
</evidence>
<evidence type="ECO:0000259" key="9">
    <source>
        <dbReference type="PROSITE" id="PS50089"/>
    </source>
</evidence>
<dbReference type="GO" id="GO:0007032">
    <property type="term" value="P:endosome organization"/>
    <property type="evidence" value="ECO:0007669"/>
    <property type="project" value="TreeGrafter"/>
</dbReference>
<feature type="coiled-coil region" evidence="8">
    <location>
        <begin position="501"/>
        <end position="542"/>
    </location>
</feature>
<comment type="caution">
    <text evidence="10">The sequence shown here is derived from an EMBL/GenBank/DDBJ whole genome shotgun (WGS) entry which is preliminary data.</text>
</comment>
<evidence type="ECO:0000256" key="6">
    <source>
        <dbReference type="ARBA" id="ARBA00023136"/>
    </source>
</evidence>
<name>A0A1J4KM22_9EUKA</name>
<dbReference type="PROSITE" id="PS50089">
    <property type="entry name" value="ZF_RING_2"/>
    <property type="match status" value="1"/>
</dbReference>
<keyword evidence="3" id="KW-0479">Metal-binding</keyword>
<dbReference type="VEuPathDB" id="TrichDB:TRFO_18367"/>
<accession>A0A1J4KM22</accession>
<dbReference type="PANTHER" id="PTHR23323:SF24">
    <property type="entry name" value="VACUOLAR PROTEIN SORTING-ASSOCIATED PROTEIN 11 HOMOLOG"/>
    <property type="match status" value="1"/>
</dbReference>
<dbReference type="GO" id="GO:0030674">
    <property type="term" value="F:protein-macromolecule adaptor activity"/>
    <property type="evidence" value="ECO:0007669"/>
    <property type="project" value="TreeGrafter"/>
</dbReference>
<sequence length="632" mass="72978">MSLIVSQLILKIIENHKMSEGEYPADIQSFINESRYADAIELCKQKSIPYATITEKVREMAEVANAELLQKKNPQDSIKIYITTIGVIEPSTILCRFFSPHLTRYLTQYLVELHVRGYAKEADTRLLFNLFHHKEEQSTLNKFIAYLEKSKEEVIEFKKKGPSAQGFTSRFKKDTIRAKFEVAAKVRFITNFKPLAAVETLVDNDMNDHALKISKIFGVSKQIIDIMINTEYKTISEKIENYMKAADMIHQKIDDPEGRALLLEFGPKLLRGDNETAKIVEHIAFQLWLDPDEHDDGAYLKLFWGCPKHCRNFLEAAIQNKPTTLFVNAYIELLIPNNYFFKDQFGKGEKRSLRYIEHDNATDPNRALQFINDQSMPINEINQLLFICSELNFADGIIALLRRKNRVSDITAIYIANIMTRALVEWVKSKPELDGEDWVSILRYFAAVPKEGEMFDQLRLDMLQDNKFLKFLLNKAQKARPLFSLIKELSANKNIQFDVIMNELNTEMNTIISQLDVEENKHRDLVDELKSLEEDIEKLEENDYEFKPMYCEKCNSKLTVPYVGFFCGHNLHLTCCNGEGDDISCPICEGKNTAAATNKERMPELKLDNMVTDLLDTTVKMIEGGYYSRETY</sequence>
<dbReference type="OrthoDB" id="26184at2759"/>
<gene>
    <name evidence="10" type="ORF">TRFO_18367</name>
</gene>